<feature type="non-terminal residue" evidence="7">
    <location>
        <position position="1"/>
    </location>
</feature>
<dbReference type="GO" id="GO:0030170">
    <property type="term" value="F:pyridoxal phosphate binding"/>
    <property type="evidence" value="ECO:0007669"/>
    <property type="project" value="InterPro"/>
</dbReference>
<dbReference type="Proteomes" id="UP001208624">
    <property type="component" value="Unassembled WGS sequence"/>
</dbReference>
<comment type="similarity">
    <text evidence="2">Belongs to the class-III pyridoxal-phosphate-dependent aminotransferase family.</text>
</comment>
<organism evidence="7 8">
    <name type="scientific">Escherichia coli</name>
    <dbReference type="NCBI Taxonomy" id="562"/>
    <lineage>
        <taxon>Bacteria</taxon>
        <taxon>Pseudomonadati</taxon>
        <taxon>Pseudomonadota</taxon>
        <taxon>Gammaproteobacteria</taxon>
        <taxon>Enterobacterales</taxon>
        <taxon>Enterobacteriaceae</taxon>
        <taxon>Escherichia</taxon>
    </lineage>
</organism>
<dbReference type="Pfam" id="PF00202">
    <property type="entry name" value="Aminotran_3"/>
    <property type="match status" value="1"/>
</dbReference>
<dbReference type="EC" id="2.6.1.44" evidence="4"/>
<name>A0AAP3A4M2_ECOLX</name>
<dbReference type="PANTHER" id="PTHR45688">
    <property type="match status" value="1"/>
</dbReference>
<reference evidence="7" key="1">
    <citation type="submission" date="2023-06" db="EMBL/GenBank/DDBJ databases">
        <title>Deciphering the underlying mechanisms mediating the transmission of blaNDM gene from human to animals in China.</title>
        <authorList>
            <person name="Chen K."/>
            <person name="Chen S."/>
        </authorList>
    </citation>
    <scope>NUCLEOTIDE SEQUENCE</scope>
    <source>
        <strain evidence="7">1199</strain>
    </source>
</reference>
<dbReference type="AlphaFoldDB" id="A0AAP3A4M2"/>
<dbReference type="InterPro" id="IPR015424">
    <property type="entry name" value="PyrdxlP-dep_Trfase"/>
</dbReference>
<sequence>KEEKVVENAASIGNEVLRPGLEALAEKHAIIGEVRGRGLFQALELVSSREQKTPLTAADMAAIKGALTEAGLLAFVVENRIHVVPP</sequence>
<evidence type="ECO:0000256" key="6">
    <source>
        <dbReference type="ARBA" id="ARBA00022679"/>
    </source>
</evidence>
<dbReference type="InterPro" id="IPR005814">
    <property type="entry name" value="Aminotrans_3"/>
</dbReference>
<evidence type="ECO:0000313" key="8">
    <source>
        <dbReference type="Proteomes" id="UP001208624"/>
    </source>
</evidence>
<evidence type="ECO:0000256" key="1">
    <source>
        <dbReference type="ARBA" id="ARBA00001933"/>
    </source>
</evidence>
<feature type="non-terminal residue" evidence="7">
    <location>
        <position position="86"/>
    </location>
</feature>
<dbReference type="SUPFAM" id="SSF53383">
    <property type="entry name" value="PLP-dependent transferases"/>
    <property type="match status" value="1"/>
</dbReference>
<dbReference type="PANTHER" id="PTHR45688:SF3">
    <property type="entry name" value="ALANINE--GLYOXYLATE AMINOTRANSFERASE 2, MITOCHONDRIAL"/>
    <property type="match status" value="1"/>
</dbReference>
<keyword evidence="6" id="KW-0808">Transferase</keyword>
<evidence type="ECO:0000256" key="3">
    <source>
        <dbReference type="ARBA" id="ARBA00011881"/>
    </source>
</evidence>
<evidence type="ECO:0000313" key="7">
    <source>
        <dbReference type="EMBL" id="MCV5626191.1"/>
    </source>
</evidence>
<evidence type="ECO:0000256" key="4">
    <source>
        <dbReference type="ARBA" id="ARBA00013049"/>
    </source>
</evidence>
<dbReference type="EMBL" id="JAOVKC010001287">
    <property type="protein sequence ID" value="MCV5626191.1"/>
    <property type="molecule type" value="Genomic_DNA"/>
</dbReference>
<dbReference type="GO" id="GO:0008453">
    <property type="term" value="F:alanine-glyoxylate transaminase activity"/>
    <property type="evidence" value="ECO:0007669"/>
    <property type="project" value="UniProtKB-EC"/>
</dbReference>
<accession>A0AAP3A4M2</accession>
<protein>
    <recommendedName>
        <fullName evidence="4">alanine--glyoxylate transaminase</fullName>
        <ecNumber evidence="4">2.6.1.44</ecNumber>
    </recommendedName>
</protein>
<evidence type="ECO:0000256" key="5">
    <source>
        <dbReference type="ARBA" id="ARBA00022576"/>
    </source>
</evidence>
<comment type="subunit">
    <text evidence="3">Homotetramer.</text>
</comment>
<evidence type="ECO:0000256" key="2">
    <source>
        <dbReference type="ARBA" id="ARBA00008954"/>
    </source>
</evidence>
<comment type="caution">
    <text evidence="7">The sequence shown here is derived from an EMBL/GenBank/DDBJ whole genome shotgun (WGS) entry which is preliminary data.</text>
</comment>
<proteinExistence type="inferred from homology"/>
<comment type="cofactor">
    <cofactor evidence="1">
        <name>pyridoxal 5'-phosphate</name>
        <dbReference type="ChEBI" id="CHEBI:597326"/>
    </cofactor>
</comment>
<keyword evidence="5 7" id="KW-0032">Aminotransferase</keyword>
<gene>
    <name evidence="7" type="ORF">OFN31_31675</name>
</gene>
<dbReference type="InterPro" id="IPR015422">
    <property type="entry name" value="PyrdxlP-dep_Trfase_small"/>
</dbReference>
<dbReference type="Gene3D" id="3.90.1150.10">
    <property type="entry name" value="Aspartate Aminotransferase, domain 1"/>
    <property type="match status" value="1"/>
</dbReference>